<dbReference type="GeneID" id="36595917"/>
<organism evidence="1 2">
    <name type="scientific">Hyaloscypha bicolor E</name>
    <dbReference type="NCBI Taxonomy" id="1095630"/>
    <lineage>
        <taxon>Eukaryota</taxon>
        <taxon>Fungi</taxon>
        <taxon>Dikarya</taxon>
        <taxon>Ascomycota</taxon>
        <taxon>Pezizomycotina</taxon>
        <taxon>Leotiomycetes</taxon>
        <taxon>Helotiales</taxon>
        <taxon>Hyaloscyphaceae</taxon>
        <taxon>Hyaloscypha</taxon>
        <taxon>Hyaloscypha bicolor</taxon>
    </lineage>
</organism>
<reference evidence="1 2" key="1">
    <citation type="submission" date="2016-04" db="EMBL/GenBank/DDBJ databases">
        <title>A degradative enzymes factory behind the ericoid mycorrhizal symbiosis.</title>
        <authorList>
            <consortium name="DOE Joint Genome Institute"/>
            <person name="Martino E."/>
            <person name="Morin E."/>
            <person name="Grelet G."/>
            <person name="Kuo A."/>
            <person name="Kohler A."/>
            <person name="Daghino S."/>
            <person name="Barry K."/>
            <person name="Choi C."/>
            <person name="Cichocki N."/>
            <person name="Clum A."/>
            <person name="Copeland A."/>
            <person name="Hainaut M."/>
            <person name="Haridas S."/>
            <person name="Labutti K."/>
            <person name="Lindquist E."/>
            <person name="Lipzen A."/>
            <person name="Khouja H.-R."/>
            <person name="Murat C."/>
            <person name="Ohm R."/>
            <person name="Olson A."/>
            <person name="Spatafora J."/>
            <person name="Veneault-Fourrey C."/>
            <person name="Henrissat B."/>
            <person name="Grigoriev I."/>
            <person name="Martin F."/>
            <person name="Perotto S."/>
        </authorList>
    </citation>
    <scope>NUCLEOTIDE SEQUENCE [LARGE SCALE GENOMIC DNA]</scope>
    <source>
        <strain evidence="1 2">E</strain>
    </source>
</reference>
<dbReference type="Gene3D" id="3.40.50.720">
    <property type="entry name" value="NAD(P)-binding Rossmann-like Domain"/>
    <property type="match status" value="1"/>
</dbReference>
<proteinExistence type="predicted"/>
<dbReference type="AlphaFoldDB" id="A0A2J6SZR4"/>
<dbReference type="InParanoid" id="A0A2J6SZR4"/>
<dbReference type="OrthoDB" id="542013at2759"/>
<evidence type="ECO:0000313" key="2">
    <source>
        <dbReference type="Proteomes" id="UP000235371"/>
    </source>
</evidence>
<dbReference type="STRING" id="1095630.A0A2J6SZR4"/>
<dbReference type="EMBL" id="KZ613848">
    <property type="protein sequence ID" value="PMD56163.1"/>
    <property type="molecule type" value="Genomic_DNA"/>
</dbReference>
<keyword evidence="2" id="KW-1185">Reference proteome</keyword>
<dbReference type="RefSeq" id="XP_024733067.1">
    <property type="nucleotide sequence ID" value="XM_024887841.1"/>
</dbReference>
<protein>
    <submittedName>
        <fullName evidence="1">Uncharacterized protein</fullName>
    </submittedName>
</protein>
<dbReference type="Proteomes" id="UP000235371">
    <property type="component" value="Unassembled WGS sequence"/>
</dbReference>
<gene>
    <name evidence="1" type="ORF">K444DRAFT_693342</name>
</gene>
<evidence type="ECO:0000313" key="1">
    <source>
        <dbReference type="EMBL" id="PMD56163.1"/>
    </source>
</evidence>
<accession>A0A2J6SZR4</accession>
<name>A0A2J6SZR4_9HELO</name>
<sequence length="272" mass="30712">MTLIGSLFRQFVAVPSLPSTAILKSQVLKGLFLLCKLCRLAEWPRHLFKSLIPHRLPKSTSGTWICSLLNQYSLLEAGGRLTQTRRCNLERGSIPVPIDNIVEWMLDWSPSQPSCNGYVNTNFDSNLKEVFERVEATSRLTFISAEAHDLTKFSVQSAENTLGMLSEEECYNGPINRYCTSKLLNIFWVRGLASRSSRDEVIIIFFNPGAVNTGNGPESHGEYMSEERIREPSKLVRSGEGAVLRKKMWVETEALLRQHIPSTTGMGDRFRL</sequence>